<evidence type="ECO:0000256" key="3">
    <source>
        <dbReference type="ARBA" id="ARBA00022917"/>
    </source>
</evidence>
<dbReference type="Gene3D" id="2.40.50.140">
    <property type="entry name" value="Nucleic acid-binding proteins"/>
    <property type="match status" value="1"/>
</dbReference>
<dbReference type="SUPFAM" id="SSF50249">
    <property type="entry name" value="Nucleic acid-binding proteins"/>
    <property type="match status" value="1"/>
</dbReference>
<dbReference type="GO" id="GO:0003743">
    <property type="term" value="F:translation initiation factor activity"/>
    <property type="evidence" value="ECO:0007669"/>
    <property type="project" value="UniProtKB-UniRule"/>
</dbReference>
<dbReference type="PANTHER" id="PTHR33370">
    <property type="entry name" value="TRANSLATION INITIATION FACTOR IF-1, CHLOROPLASTIC"/>
    <property type="match status" value="1"/>
</dbReference>
<evidence type="ECO:0000256" key="5">
    <source>
        <dbReference type="PROSITE-ProRule" id="PRU00181"/>
    </source>
</evidence>
<evidence type="ECO:0000313" key="8">
    <source>
        <dbReference type="Proteomes" id="UP000179381"/>
    </source>
</evidence>
<gene>
    <name evidence="7" type="ORF">A2933_00440</name>
</gene>
<feature type="domain" description="S1-like" evidence="6">
    <location>
        <begin position="12"/>
        <end position="73"/>
    </location>
</feature>
<evidence type="ECO:0000256" key="1">
    <source>
        <dbReference type="ARBA" id="ARBA00010939"/>
    </source>
</evidence>
<dbReference type="GO" id="GO:0043022">
    <property type="term" value="F:ribosome binding"/>
    <property type="evidence" value="ECO:0007669"/>
    <property type="project" value="TreeGrafter"/>
</dbReference>
<dbReference type="Proteomes" id="UP000179381">
    <property type="component" value="Unassembled WGS sequence"/>
</dbReference>
<evidence type="ECO:0000313" key="7">
    <source>
        <dbReference type="EMBL" id="OGI92415.1"/>
    </source>
</evidence>
<dbReference type="GO" id="GO:0003723">
    <property type="term" value="F:RNA binding"/>
    <property type="evidence" value="ECO:0007669"/>
    <property type="project" value="InterPro"/>
</dbReference>
<organism evidence="7 8">
    <name type="scientific">Candidatus Nomurabacteria bacterium RIFCSPLOWO2_01_FULL_46_18</name>
    <dbReference type="NCBI Taxonomy" id="1801783"/>
    <lineage>
        <taxon>Bacteria</taxon>
        <taxon>Candidatus Nomuraibacteriota</taxon>
    </lineage>
</organism>
<keyword evidence="3 5" id="KW-0648">Protein biosynthesis</keyword>
<evidence type="ECO:0000256" key="4">
    <source>
        <dbReference type="NCBIfam" id="TIGR00008"/>
    </source>
</evidence>
<comment type="caution">
    <text evidence="7">The sequence shown here is derived from an EMBL/GenBank/DDBJ whole genome shotgun (WGS) entry which is preliminary data.</text>
</comment>
<dbReference type="GO" id="GO:0005829">
    <property type="term" value="C:cytosol"/>
    <property type="evidence" value="ECO:0007669"/>
    <property type="project" value="TreeGrafter"/>
</dbReference>
<dbReference type="AlphaFoldDB" id="A0A1F6XEA1"/>
<dbReference type="InterPro" id="IPR006196">
    <property type="entry name" value="RNA-binding_domain_S1_IF1"/>
</dbReference>
<evidence type="ECO:0000256" key="2">
    <source>
        <dbReference type="ARBA" id="ARBA00022540"/>
    </source>
</evidence>
<dbReference type="NCBIfam" id="TIGR00008">
    <property type="entry name" value="infA"/>
    <property type="match status" value="1"/>
</dbReference>
<dbReference type="InterPro" id="IPR012340">
    <property type="entry name" value="NA-bd_OB-fold"/>
</dbReference>
<dbReference type="EMBL" id="MFVH01000011">
    <property type="protein sequence ID" value="OGI92415.1"/>
    <property type="molecule type" value="Genomic_DNA"/>
</dbReference>
<dbReference type="PANTHER" id="PTHR33370:SF1">
    <property type="entry name" value="TRANSLATION INITIATION FACTOR IF-1, CHLOROPLASTIC"/>
    <property type="match status" value="1"/>
</dbReference>
<reference evidence="7 8" key="1">
    <citation type="journal article" date="2016" name="Nat. Commun.">
        <title>Thousands of microbial genomes shed light on interconnected biogeochemical processes in an aquifer system.</title>
        <authorList>
            <person name="Anantharaman K."/>
            <person name="Brown C.T."/>
            <person name="Hug L.A."/>
            <person name="Sharon I."/>
            <person name="Castelle C.J."/>
            <person name="Probst A.J."/>
            <person name="Thomas B.C."/>
            <person name="Singh A."/>
            <person name="Wilkins M.J."/>
            <person name="Karaoz U."/>
            <person name="Brodie E.L."/>
            <person name="Williams K.H."/>
            <person name="Hubbard S.S."/>
            <person name="Banfield J.F."/>
        </authorList>
    </citation>
    <scope>NUCLEOTIDE SEQUENCE [LARGE SCALE GENOMIC DNA]</scope>
</reference>
<name>A0A1F6XEA1_9BACT</name>
<dbReference type="PROSITE" id="PS50832">
    <property type="entry name" value="S1_IF1_TYPE"/>
    <property type="match status" value="1"/>
</dbReference>
<proteinExistence type="inferred from homology"/>
<keyword evidence="2 5" id="KW-0396">Initiation factor</keyword>
<protein>
    <recommendedName>
        <fullName evidence="4">Translation initiation factor IF-1</fullName>
    </recommendedName>
</protein>
<sequence length="73" mass="7958">MSDSKNAEMARGVVSEALPSTLFRVKLDGGDGKEILAYLSGKMRMHRIKVLIGDAVEIVLDPYGGKGRIVKRL</sequence>
<dbReference type="InterPro" id="IPR004368">
    <property type="entry name" value="TIF_IF1"/>
</dbReference>
<dbReference type="Pfam" id="PF01176">
    <property type="entry name" value="eIF-1a"/>
    <property type="match status" value="1"/>
</dbReference>
<accession>A0A1F6XEA1</accession>
<evidence type="ECO:0000259" key="6">
    <source>
        <dbReference type="PROSITE" id="PS50832"/>
    </source>
</evidence>
<comment type="similarity">
    <text evidence="1">Belongs to the IF-1 family.</text>
</comment>